<evidence type="ECO:0000256" key="7">
    <source>
        <dbReference type="PIRSR" id="PIRSR630616-2"/>
    </source>
</evidence>
<evidence type="ECO:0000256" key="2">
    <source>
        <dbReference type="ARBA" id="ARBA00022679"/>
    </source>
</evidence>
<dbReference type="InterPro" id="IPR017441">
    <property type="entry name" value="Protein_kinase_ATP_BS"/>
</dbReference>
<dbReference type="GO" id="GO:0003723">
    <property type="term" value="F:RNA binding"/>
    <property type="evidence" value="ECO:0007669"/>
    <property type="project" value="UniProtKB-UniRule"/>
</dbReference>
<evidence type="ECO:0000256" key="8">
    <source>
        <dbReference type="PIRSR" id="PIRSR630616-3"/>
    </source>
</evidence>
<dbReference type="InterPro" id="IPR030616">
    <property type="entry name" value="Aur-like"/>
</dbReference>
<evidence type="ECO:0000256" key="4">
    <source>
        <dbReference type="ARBA" id="ARBA00022777"/>
    </source>
</evidence>
<dbReference type="SMART" id="SM01217">
    <property type="entry name" value="Fn3_like"/>
    <property type="match status" value="1"/>
</dbReference>
<dbReference type="InterPro" id="IPR002059">
    <property type="entry name" value="CSP_DNA-bd"/>
</dbReference>
<dbReference type="InterPro" id="IPR011009">
    <property type="entry name" value="Kinase-like_dom_sf"/>
</dbReference>
<evidence type="ECO:0000256" key="10">
    <source>
        <dbReference type="PROSITE-ProRule" id="PRU10141"/>
    </source>
</evidence>
<evidence type="ECO:0000256" key="11">
    <source>
        <dbReference type="RuleBase" id="RU367134"/>
    </source>
</evidence>
<feature type="cross-link" description="Glycyl lysine isopeptide (Lys-Gly) (interchain with G-Cter in SUMO2)" evidence="8">
    <location>
        <position position="211"/>
    </location>
</feature>
<keyword evidence="2 11" id="KW-0808">Transferase</keyword>
<evidence type="ECO:0000259" key="13">
    <source>
        <dbReference type="PROSITE" id="PS50102"/>
    </source>
</evidence>
<dbReference type="Proteomes" id="UP000654075">
    <property type="component" value="Unassembled WGS sequence"/>
</dbReference>
<feature type="domain" description="CSD" evidence="14">
    <location>
        <begin position="451"/>
        <end position="514"/>
    </location>
</feature>
<comment type="catalytic activity">
    <reaction evidence="11">
        <text>L-seryl-[protein] + ATP = O-phospho-L-seryl-[protein] + ADP + H(+)</text>
        <dbReference type="Rhea" id="RHEA:17989"/>
        <dbReference type="Rhea" id="RHEA-COMP:9863"/>
        <dbReference type="Rhea" id="RHEA-COMP:11604"/>
        <dbReference type="ChEBI" id="CHEBI:15378"/>
        <dbReference type="ChEBI" id="CHEBI:29999"/>
        <dbReference type="ChEBI" id="CHEBI:30616"/>
        <dbReference type="ChEBI" id="CHEBI:83421"/>
        <dbReference type="ChEBI" id="CHEBI:456216"/>
        <dbReference type="EC" id="2.7.11.1"/>
    </reaction>
</comment>
<evidence type="ECO:0000256" key="5">
    <source>
        <dbReference type="ARBA" id="ARBA00022840"/>
    </source>
</evidence>
<dbReference type="PROSITE" id="PS50011">
    <property type="entry name" value="PROTEIN_KINASE_DOM"/>
    <property type="match status" value="1"/>
</dbReference>
<dbReference type="Gene3D" id="2.60.40.10">
    <property type="entry name" value="Immunoglobulins"/>
    <property type="match status" value="1"/>
</dbReference>
<comment type="caution">
    <text evidence="15">The sequence shown here is derived from an EMBL/GenBank/DDBJ whole genome shotgun (WGS) entry which is preliminary data.</text>
</comment>
<dbReference type="PROSITE" id="PS51857">
    <property type="entry name" value="CSD_2"/>
    <property type="match status" value="1"/>
</dbReference>
<dbReference type="InterPro" id="IPR035979">
    <property type="entry name" value="RBD_domain_sf"/>
</dbReference>
<keyword evidence="1 11" id="KW-0723">Serine/threonine-protein kinase</keyword>
<dbReference type="GO" id="GO:0004674">
    <property type="term" value="F:protein serine/threonine kinase activity"/>
    <property type="evidence" value="ECO:0007669"/>
    <property type="project" value="UniProtKB-KW"/>
</dbReference>
<evidence type="ECO:0000256" key="3">
    <source>
        <dbReference type="ARBA" id="ARBA00022741"/>
    </source>
</evidence>
<accession>A0A813HZI8</accession>
<evidence type="ECO:0000256" key="9">
    <source>
        <dbReference type="PROSITE-ProRule" id="PRU00176"/>
    </source>
</evidence>
<feature type="active site" description="Proton acceptor" evidence="6">
    <location>
        <position position="209"/>
    </location>
</feature>
<evidence type="ECO:0000259" key="14">
    <source>
        <dbReference type="PROSITE" id="PS51857"/>
    </source>
</evidence>
<dbReference type="Pfam" id="PF14310">
    <property type="entry name" value="Fn3-like"/>
    <property type="match status" value="1"/>
</dbReference>
<keyword evidence="16" id="KW-1185">Reference proteome</keyword>
<dbReference type="EMBL" id="CAJNNV010033258">
    <property type="protein sequence ID" value="CAE8643054.1"/>
    <property type="molecule type" value="Genomic_DNA"/>
</dbReference>
<dbReference type="SUPFAM" id="SSF54928">
    <property type="entry name" value="RNA-binding domain, RBD"/>
    <property type="match status" value="1"/>
</dbReference>
<dbReference type="CDD" id="cd14007">
    <property type="entry name" value="STKc_Aurora"/>
    <property type="match status" value="1"/>
</dbReference>
<gene>
    <name evidence="15" type="ORF">PGLA1383_LOCUS57424</name>
</gene>
<dbReference type="InterPro" id="IPR012677">
    <property type="entry name" value="Nucleotide-bd_a/b_plait_sf"/>
</dbReference>
<dbReference type="InterPro" id="IPR000719">
    <property type="entry name" value="Prot_kinase_dom"/>
</dbReference>
<dbReference type="Pfam" id="PF00313">
    <property type="entry name" value="CSD"/>
    <property type="match status" value="1"/>
</dbReference>
<dbReference type="EC" id="2.7.11.1" evidence="11"/>
<keyword evidence="9" id="KW-0694">RNA-binding</keyword>
<evidence type="ECO:0000256" key="1">
    <source>
        <dbReference type="ARBA" id="ARBA00022527"/>
    </source>
</evidence>
<dbReference type="InterPro" id="IPR012340">
    <property type="entry name" value="NA-bd_OB-fold"/>
</dbReference>
<feature type="binding site" evidence="10">
    <location>
        <position position="98"/>
    </location>
    <ligand>
        <name>ATP</name>
        <dbReference type="ChEBI" id="CHEBI:30616"/>
    </ligand>
</feature>
<evidence type="ECO:0000259" key="12">
    <source>
        <dbReference type="PROSITE" id="PS50011"/>
    </source>
</evidence>
<feature type="binding site" evidence="7">
    <location>
        <begin position="143"/>
        <end position="145"/>
    </location>
    <ligand>
        <name>ATP</name>
        <dbReference type="ChEBI" id="CHEBI:30616"/>
    </ligand>
</feature>
<keyword evidence="3 7" id="KW-0547">Nucleotide-binding</keyword>
<evidence type="ECO:0000256" key="6">
    <source>
        <dbReference type="PIRSR" id="PIRSR630616-1"/>
    </source>
</evidence>
<organism evidence="15 16">
    <name type="scientific">Polarella glacialis</name>
    <name type="common">Dinoflagellate</name>
    <dbReference type="NCBI Taxonomy" id="89957"/>
    <lineage>
        <taxon>Eukaryota</taxon>
        <taxon>Sar</taxon>
        <taxon>Alveolata</taxon>
        <taxon>Dinophyceae</taxon>
        <taxon>Suessiales</taxon>
        <taxon>Suessiaceae</taxon>
        <taxon>Polarella</taxon>
    </lineage>
</organism>
<dbReference type="InterPro" id="IPR013783">
    <property type="entry name" value="Ig-like_fold"/>
</dbReference>
<dbReference type="SMART" id="SM00360">
    <property type="entry name" value="RRM"/>
    <property type="match status" value="1"/>
</dbReference>
<dbReference type="PROSITE" id="PS50102">
    <property type="entry name" value="RRM"/>
    <property type="match status" value="1"/>
</dbReference>
<dbReference type="Pfam" id="PF00069">
    <property type="entry name" value="Pkinase"/>
    <property type="match status" value="1"/>
</dbReference>
<feature type="domain" description="RRM" evidence="13">
    <location>
        <begin position="572"/>
        <end position="646"/>
    </location>
</feature>
<dbReference type="PANTHER" id="PTHR24350">
    <property type="entry name" value="SERINE/THREONINE-PROTEIN KINASE IAL-RELATED"/>
    <property type="match status" value="1"/>
</dbReference>
<name>A0A813HZI8_POLGL</name>
<dbReference type="InterPro" id="IPR000504">
    <property type="entry name" value="RRM_dom"/>
</dbReference>
<keyword evidence="4 11" id="KW-0418">Kinase</keyword>
<dbReference type="SUPFAM" id="SSF50249">
    <property type="entry name" value="Nucleic acid-binding proteins"/>
    <property type="match status" value="1"/>
</dbReference>
<protein>
    <recommendedName>
        <fullName evidence="11">Aurora kinase</fullName>
        <ecNumber evidence="11">2.7.11.1</ecNumber>
    </recommendedName>
</protein>
<dbReference type="Gene3D" id="3.30.70.330">
    <property type="match status" value="1"/>
</dbReference>
<dbReference type="InterPro" id="IPR008271">
    <property type="entry name" value="Ser/Thr_kinase_AS"/>
</dbReference>
<dbReference type="PROSITE" id="PS00107">
    <property type="entry name" value="PROTEIN_KINASE_ATP"/>
    <property type="match status" value="1"/>
</dbReference>
<dbReference type="Gene3D" id="1.10.510.10">
    <property type="entry name" value="Transferase(Phosphotransferase) domain 1"/>
    <property type="match status" value="1"/>
</dbReference>
<dbReference type="SMART" id="SM00220">
    <property type="entry name" value="S_TKc"/>
    <property type="match status" value="1"/>
</dbReference>
<keyword evidence="5 7" id="KW-0067">ATP-binding</keyword>
<sequence length="912" mass="97968">MARSASPSPVAGRLASPSSCSAIFGEASSLAEDGFSHSLSPSLMLSPSPSPALGQTRRMWCLADFQLGPRIGAGTFGHIQLAKETRSRAVVALKVVKKRRVERMRTQRHLAREVDIQAHLRHENVLRLFGFFWDESEIYMILEHAPGGDLFQLLQRQPGGCFSSQEAAGLVSQIACAVQTAGIRAGQDYAIRISCNYLYCHRMHIMHRDLKPQNLLLVPPGPTLKLADFGWAVHTHPDERRWTLCGTLDYLSPEMVRPVSGHSFGVDVWALGILAYELTTGGPPFRTQSYEETYRRILAASPEFPEDLPEGPRNFVKQMLRAEPGERMSLLEASRHPWLEPESCASENPEGSTSVALCWSVALHERKATLFAANMISRPAAIPAAKSEGVFLQGWRNGPARCNGQDVFVNRKECGGFCLAKGQEVQFTIATSDKGSHATEVRVLGSGEEAQYHGEIKSFNGQKGYGFIGCDAFPGQDVFVLMSQIPGGFAPQGGSCKFKVKVEEKGPAASEVQLLGAAGDQYQSMKGYGKGYGMGDMWGKGFGKGFGKGDMFGGKGFGKGKGSQGPRVDPSQKVWIGGLPEGASWKELQEHMEQAGKVKWCEVFAGKGAGTGTVAYNSTDDVAQAIGTLNGSVFAGQTIQVDSWVKTPKVQLRVTNNGSVAASTVAQLYLELPEVSGHPTPFLKGFESTGKVLPGNSSEVTFHLTRRDVSYFDALSAAWVVADTAVAHVGESSALSARKQSLRLRLDKVDWQVATTTSTSPSSVTTSSQFSGCRQLCPPVLRFALVLAALMALSLGAEGAAELSLAALAEPAFELELDLSMNHVGTPVLLDIVSWAKARTKAAKPVVVGLSIGLEWNVIDDVQGVRALAVAIASAGLEIGAARRPLLRLANNEVADLEPSEVLSTSKGLVTY</sequence>
<evidence type="ECO:0000313" key="15">
    <source>
        <dbReference type="EMBL" id="CAE8643054.1"/>
    </source>
</evidence>
<reference evidence="15" key="1">
    <citation type="submission" date="2021-02" db="EMBL/GenBank/DDBJ databases">
        <authorList>
            <person name="Dougan E. K."/>
            <person name="Rhodes N."/>
            <person name="Thang M."/>
            <person name="Chan C."/>
        </authorList>
    </citation>
    <scope>NUCLEOTIDE SEQUENCE</scope>
</reference>
<feature type="domain" description="Protein kinase" evidence="12">
    <location>
        <begin position="65"/>
        <end position="339"/>
    </location>
</feature>
<feature type="binding site" evidence="7">
    <location>
        <position position="228"/>
    </location>
    <ligand>
        <name>ATP</name>
        <dbReference type="ChEBI" id="CHEBI:30616"/>
    </ligand>
</feature>
<dbReference type="FunFam" id="3.30.200.20:FF:000042">
    <property type="entry name" value="Aurora kinase A"/>
    <property type="match status" value="1"/>
</dbReference>
<dbReference type="GO" id="GO:0005524">
    <property type="term" value="F:ATP binding"/>
    <property type="evidence" value="ECO:0007669"/>
    <property type="project" value="UniProtKB-UniRule"/>
</dbReference>
<dbReference type="InterPro" id="IPR026891">
    <property type="entry name" value="Fn3-like"/>
</dbReference>
<dbReference type="Gene3D" id="2.40.50.140">
    <property type="entry name" value="Nucleic acid-binding proteins"/>
    <property type="match status" value="2"/>
</dbReference>
<proteinExistence type="inferred from homology"/>
<comment type="catalytic activity">
    <reaction evidence="11">
        <text>L-threonyl-[protein] + ATP = O-phospho-L-threonyl-[protein] + ADP + H(+)</text>
        <dbReference type="Rhea" id="RHEA:46608"/>
        <dbReference type="Rhea" id="RHEA-COMP:11060"/>
        <dbReference type="Rhea" id="RHEA-COMP:11605"/>
        <dbReference type="ChEBI" id="CHEBI:15378"/>
        <dbReference type="ChEBI" id="CHEBI:30013"/>
        <dbReference type="ChEBI" id="CHEBI:30616"/>
        <dbReference type="ChEBI" id="CHEBI:61977"/>
        <dbReference type="ChEBI" id="CHEBI:456216"/>
        <dbReference type="EC" id="2.7.11.1"/>
    </reaction>
</comment>
<feature type="binding site" evidence="7">
    <location>
        <position position="94"/>
    </location>
    <ligand>
        <name>ATP</name>
        <dbReference type="ChEBI" id="CHEBI:30616"/>
    </ligand>
</feature>
<comment type="similarity">
    <text evidence="11">Belongs to the protein kinase superfamily. Ser/Thr protein kinase family. Aurora subfamily.</text>
</comment>
<dbReference type="Pfam" id="PF00076">
    <property type="entry name" value="RRM_1"/>
    <property type="match status" value="1"/>
</dbReference>
<dbReference type="PROSITE" id="PS00108">
    <property type="entry name" value="PROTEIN_KINASE_ST"/>
    <property type="match status" value="1"/>
</dbReference>
<dbReference type="AlphaFoldDB" id="A0A813HZI8"/>
<dbReference type="SUPFAM" id="SSF56112">
    <property type="entry name" value="Protein kinase-like (PK-like)"/>
    <property type="match status" value="1"/>
</dbReference>
<evidence type="ECO:0000313" key="16">
    <source>
        <dbReference type="Proteomes" id="UP000654075"/>
    </source>
</evidence>